<dbReference type="Pfam" id="PF11867">
    <property type="entry name" value="T1RH-like_C"/>
    <property type="match status" value="1"/>
</dbReference>
<dbReference type="InterPro" id="IPR004473">
    <property type="entry name" value="Restrct_endonuc_typeI_HsdR"/>
</dbReference>
<dbReference type="InterPro" id="IPR040980">
    <property type="entry name" value="SWI2_SNF2"/>
</dbReference>
<comment type="function">
    <text evidence="10">Subunit R is required for both nuclease and ATPase activities, but not for modification.</text>
</comment>
<keyword evidence="4 10" id="KW-0547">Nucleotide-binding</keyword>
<evidence type="ECO:0000256" key="2">
    <source>
        <dbReference type="ARBA" id="ARBA00008598"/>
    </source>
</evidence>
<evidence type="ECO:0000256" key="6">
    <source>
        <dbReference type="ARBA" id="ARBA00022759"/>
    </source>
</evidence>
<comment type="subunit">
    <text evidence="10">The type I restriction/modification system is composed of three polypeptides R, M and S.</text>
</comment>
<evidence type="ECO:0000313" key="12">
    <source>
        <dbReference type="EMBL" id="CAA6806045.1"/>
    </source>
</evidence>
<dbReference type="InterPro" id="IPR027417">
    <property type="entry name" value="P-loop_NTPase"/>
</dbReference>
<dbReference type="GO" id="GO:0009035">
    <property type="term" value="F:type I site-specific deoxyribonuclease activity"/>
    <property type="evidence" value="ECO:0007669"/>
    <property type="project" value="UniProtKB-EC"/>
</dbReference>
<dbReference type="SMART" id="SM00487">
    <property type="entry name" value="DEXDc"/>
    <property type="match status" value="1"/>
</dbReference>
<evidence type="ECO:0000256" key="1">
    <source>
        <dbReference type="ARBA" id="ARBA00000851"/>
    </source>
</evidence>
<evidence type="ECO:0000256" key="4">
    <source>
        <dbReference type="ARBA" id="ARBA00022741"/>
    </source>
</evidence>
<dbReference type="InterPro" id="IPR007409">
    <property type="entry name" value="Restrct_endonuc_type1_HsdR_N"/>
</dbReference>
<evidence type="ECO:0000256" key="7">
    <source>
        <dbReference type="ARBA" id="ARBA00022801"/>
    </source>
</evidence>
<dbReference type="CDD" id="cd22332">
    <property type="entry name" value="HsdR_N"/>
    <property type="match status" value="1"/>
</dbReference>
<dbReference type="PANTHER" id="PTHR30195">
    <property type="entry name" value="TYPE I SITE-SPECIFIC DEOXYRIBONUCLEASE PROTEIN SUBUNIT M AND R"/>
    <property type="match status" value="1"/>
</dbReference>
<comment type="catalytic activity">
    <reaction evidence="1 10">
        <text>Endonucleolytic cleavage of DNA to give random double-stranded fragments with terminal 5'-phosphates, ATP is simultaneously hydrolyzed.</text>
        <dbReference type="EC" id="3.1.21.3"/>
    </reaction>
</comment>
<dbReference type="Pfam" id="PF18766">
    <property type="entry name" value="SWI2_SNF2"/>
    <property type="match status" value="1"/>
</dbReference>
<keyword evidence="6" id="KW-0255">Endonuclease</keyword>
<gene>
    <name evidence="12" type="ORF">HELGO_WM32929</name>
</gene>
<comment type="similarity">
    <text evidence="2 10">Belongs to the HsdR family.</text>
</comment>
<keyword evidence="7 10" id="KW-0378">Hydrolase</keyword>
<dbReference type="InterPro" id="IPR055180">
    <property type="entry name" value="HsdR_RecA-like_helicase_dom_2"/>
</dbReference>
<dbReference type="SUPFAM" id="SSF52540">
    <property type="entry name" value="P-loop containing nucleoside triphosphate hydrolases"/>
    <property type="match status" value="2"/>
</dbReference>
<sequence length="1050" mass="120790">MKFTESKLEEAFIELLAKEKIAHFNGKVLNREPDEVLIKDDLKAFLNQRYKKEKITTSEIEQIIRKLEIYSASDLYESNKAIMKLVSDGFIFKREDSTEKDLFINLIDYDNVTKNSFKFVNQLSIEGYELRIPDGIVYINGLPLVVIEFKSAIREEATIHDAFVQLTTRYKQDIPELFKYNAFCVISDGVNNKAGSFFAPYEFYYAWRKVTGNEVSVDGISSLFSMVQGMFNPKRLVDIIHHFIYFPDSPTNEKKIFCRYPQYYATKKLFANIKKHQKPLGDGKGGTYFGATGCGKSFTMLFLTRLLMRSVELSSPTIVLITDRTDLDGQLSKDFTDAKGYIGDSNILSVTSRQELRERLQGIESGGVFLTTIHKFNEDTELLSNRNNIICISDEAHRSQINLDQKVKVNEKGVKKSYGFAKYLHDSLPNATYVGFTGTPIDKTLSVFGEIVDSYTMTESERDEITVRIVYEGRSAKIVLENSKLDEIEAYYAKCAEDGANEYQIEKSKKDTVNMNAILGDPDRIEAIAKDFVAHYEKRVEEGATQKGKAMFVCSSREIAYDLHKAVIALRPQWDEIRVSDEGIELSEKEQKEILPMEKLKMVMTKGKDDEKALLDRLGTKQYRKSLDTQFKNEKSNFKIAIVVDMWLTGFDVPALDTIYIDKPIQQHNLIQTISRVNRKYQNKEKGLVVDYIGIKTAMNKALKQFSKGEEKNFEDIKASIVAVKDQLDLLGKLFYKFDSSKYFHGTPLEQLDTLNGASEFVQLSKNLENRFMGLVKRLKLAYDIACGSEEFSEEEKDTIHFYLAVRSIVFKLTKGEAPDTQSMNKRVREMITEALKSDGVEEIFKLGEDGESQIDIFDEDYLNKIEKIKLPNTKIKLLQQLLAKALDEFKKVNKTKSVDFSKKFKALVDKYNERKEADVLQSSVLKDFTDEIIDLYHNLKKEKESFGDMGIDFEEKAFYDILKKVAHKYDFDYPEDKLIGLAKEVKKVVDDKAKYTDWSEREDIKAELQVDLILLLAEHGYPPISFDDVYKEIFEQAENFKRYKMSNDN</sequence>
<dbReference type="PROSITE" id="PS51192">
    <property type="entry name" value="HELICASE_ATP_BIND_1"/>
    <property type="match status" value="1"/>
</dbReference>
<accession>A0A6S6SF10</accession>
<name>A0A6S6SF10_9BACT</name>
<dbReference type="Gene3D" id="3.90.1570.50">
    <property type="match status" value="1"/>
</dbReference>
<feature type="domain" description="Helicase ATP-binding" evidence="11">
    <location>
        <begin position="277"/>
        <end position="458"/>
    </location>
</feature>
<dbReference type="PANTHER" id="PTHR30195:SF15">
    <property type="entry name" value="TYPE I RESTRICTION ENZYME HINDI ENDONUCLEASE SUBUNIT"/>
    <property type="match status" value="1"/>
</dbReference>
<dbReference type="InterPro" id="IPR021810">
    <property type="entry name" value="T1RH-like_C"/>
</dbReference>
<dbReference type="Gene3D" id="3.40.50.300">
    <property type="entry name" value="P-loop containing nucleotide triphosphate hydrolases"/>
    <property type="match status" value="2"/>
</dbReference>
<dbReference type="GO" id="GO:0003677">
    <property type="term" value="F:DNA binding"/>
    <property type="evidence" value="ECO:0007669"/>
    <property type="project" value="UniProtKB-KW"/>
</dbReference>
<keyword evidence="3" id="KW-0540">Nuclease</keyword>
<evidence type="ECO:0000259" key="11">
    <source>
        <dbReference type="PROSITE" id="PS51192"/>
    </source>
</evidence>
<proteinExistence type="inferred from homology"/>
<evidence type="ECO:0000256" key="3">
    <source>
        <dbReference type="ARBA" id="ARBA00022722"/>
    </source>
</evidence>
<dbReference type="GO" id="GO:0005524">
    <property type="term" value="F:ATP binding"/>
    <property type="evidence" value="ECO:0007669"/>
    <property type="project" value="UniProtKB-KW"/>
</dbReference>
<dbReference type="Pfam" id="PF22679">
    <property type="entry name" value="T1R_D3-like"/>
    <property type="match status" value="1"/>
</dbReference>
<dbReference type="EC" id="3.1.21.3" evidence="10"/>
<evidence type="ECO:0000256" key="8">
    <source>
        <dbReference type="ARBA" id="ARBA00022840"/>
    </source>
</evidence>
<keyword evidence="5 10" id="KW-0680">Restriction system</keyword>
<dbReference type="EMBL" id="CACVAZ010000029">
    <property type="protein sequence ID" value="CAA6806045.1"/>
    <property type="molecule type" value="Genomic_DNA"/>
</dbReference>
<dbReference type="AlphaFoldDB" id="A0A6S6SF10"/>
<dbReference type="Pfam" id="PF04313">
    <property type="entry name" value="HSDR_N"/>
    <property type="match status" value="1"/>
</dbReference>
<dbReference type="InterPro" id="IPR014001">
    <property type="entry name" value="Helicase_ATP-bd"/>
</dbReference>
<dbReference type="GO" id="GO:0009307">
    <property type="term" value="P:DNA restriction-modification system"/>
    <property type="evidence" value="ECO:0007669"/>
    <property type="project" value="UniProtKB-KW"/>
</dbReference>
<dbReference type="InterPro" id="IPR051268">
    <property type="entry name" value="Type-I_R_enzyme_R_subunit"/>
</dbReference>
<protein>
    <recommendedName>
        <fullName evidence="10">Type I restriction enzyme endonuclease subunit</fullName>
        <shortName evidence="10">R protein</shortName>
        <ecNumber evidence="10">3.1.21.3</ecNumber>
    </recommendedName>
</protein>
<organism evidence="12">
    <name type="scientific">uncultured Sulfurovum sp</name>
    <dbReference type="NCBI Taxonomy" id="269237"/>
    <lineage>
        <taxon>Bacteria</taxon>
        <taxon>Pseudomonadati</taxon>
        <taxon>Campylobacterota</taxon>
        <taxon>Epsilonproteobacteria</taxon>
        <taxon>Campylobacterales</taxon>
        <taxon>Sulfurovaceae</taxon>
        <taxon>Sulfurovum</taxon>
        <taxon>environmental samples</taxon>
    </lineage>
</organism>
<evidence type="ECO:0000256" key="10">
    <source>
        <dbReference type="RuleBase" id="RU364115"/>
    </source>
</evidence>
<reference evidence="12" key="1">
    <citation type="submission" date="2020-01" db="EMBL/GenBank/DDBJ databases">
        <authorList>
            <person name="Meier V. D."/>
            <person name="Meier V D."/>
        </authorList>
    </citation>
    <scope>NUCLEOTIDE SEQUENCE</scope>
    <source>
        <strain evidence="12">HLG_WM_MAG_02</strain>
    </source>
</reference>
<evidence type="ECO:0000256" key="5">
    <source>
        <dbReference type="ARBA" id="ARBA00022747"/>
    </source>
</evidence>
<evidence type="ECO:0000256" key="9">
    <source>
        <dbReference type="ARBA" id="ARBA00023125"/>
    </source>
</evidence>
<keyword evidence="8 10" id="KW-0067">ATP-binding</keyword>
<dbReference type="NCBIfam" id="TIGR00348">
    <property type="entry name" value="hsdR"/>
    <property type="match status" value="1"/>
</dbReference>
<keyword evidence="9 10" id="KW-0238">DNA-binding</keyword>
<dbReference type="CDD" id="cd18800">
    <property type="entry name" value="SF2_C_EcoR124I-like"/>
    <property type="match status" value="1"/>
</dbReference>